<dbReference type="Proteomes" id="UP000479190">
    <property type="component" value="Unassembled WGS sequence"/>
</dbReference>
<feature type="compositionally biased region" description="Basic residues" evidence="1">
    <location>
        <begin position="678"/>
        <end position="689"/>
    </location>
</feature>
<keyword evidence="3" id="KW-1185">Reference proteome</keyword>
<dbReference type="Gene3D" id="1.10.287.2070">
    <property type="match status" value="2"/>
</dbReference>
<feature type="region of interest" description="Disordered" evidence="1">
    <location>
        <begin position="263"/>
        <end position="304"/>
    </location>
</feature>
<accession>A0A6H5I8K9</accession>
<dbReference type="SUPFAM" id="SSF47769">
    <property type="entry name" value="SAM/Pointed domain"/>
    <property type="match status" value="2"/>
</dbReference>
<dbReference type="GO" id="GO:0071897">
    <property type="term" value="P:DNA biosynthetic process"/>
    <property type="evidence" value="ECO:0007669"/>
    <property type="project" value="UniProtKB-ARBA"/>
</dbReference>
<dbReference type="GO" id="GO:0035023">
    <property type="term" value="P:regulation of Rho protein signal transduction"/>
    <property type="evidence" value="ECO:0007669"/>
    <property type="project" value="TreeGrafter"/>
</dbReference>
<evidence type="ECO:0008006" key="4">
    <source>
        <dbReference type="Google" id="ProtNLM"/>
    </source>
</evidence>
<feature type="non-terminal residue" evidence="2">
    <location>
        <position position="726"/>
    </location>
</feature>
<dbReference type="Gene3D" id="3.30.70.270">
    <property type="match status" value="1"/>
</dbReference>
<feature type="region of interest" description="Disordered" evidence="1">
    <location>
        <begin position="678"/>
        <end position="704"/>
    </location>
</feature>
<evidence type="ECO:0000313" key="3">
    <source>
        <dbReference type="Proteomes" id="UP000479190"/>
    </source>
</evidence>
<dbReference type="OrthoDB" id="10003330at2759"/>
<gene>
    <name evidence="2" type="ORF">TBRA_LOCUS4704</name>
</gene>
<evidence type="ECO:0000313" key="2">
    <source>
        <dbReference type="EMBL" id="CAB0032778.1"/>
    </source>
</evidence>
<name>A0A6H5I8K9_9HYME</name>
<reference evidence="2 3" key="1">
    <citation type="submission" date="2020-02" db="EMBL/GenBank/DDBJ databases">
        <authorList>
            <person name="Ferguson B K."/>
        </authorList>
    </citation>
    <scope>NUCLEOTIDE SEQUENCE [LARGE SCALE GENOMIC DNA]</scope>
</reference>
<dbReference type="SUPFAM" id="SSF56672">
    <property type="entry name" value="DNA/RNA polymerases"/>
    <property type="match status" value="1"/>
</dbReference>
<protein>
    <recommendedName>
        <fullName evidence="4">Reverse transcriptase domain-containing protein</fullName>
    </recommendedName>
</protein>
<organism evidence="2 3">
    <name type="scientific">Trichogramma brassicae</name>
    <dbReference type="NCBI Taxonomy" id="86971"/>
    <lineage>
        <taxon>Eukaryota</taxon>
        <taxon>Metazoa</taxon>
        <taxon>Ecdysozoa</taxon>
        <taxon>Arthropoda</taxon>
        <taxon>Hexapoda</taxon>
        <taxon>Insecta</taxon>
        <taxon>Pterygota</taxon>
        <taxon>Neoptera</taxon>
        <taxon>Endopterygota</taxon>
        <taxon>Hymenoptera</taxon>
        <taxon>Apocrita</taxon>
        <taxon>Proctotrupomorpha</taxon>
        <taxon>Chalcidoidea</taxon>
        <taxon>Trichogrammatidae</taxon>
        <taxon>Trichogramma</taxon>
    </lineage>
</organism>
<dbReference type="GO" id="GO:0005096">
    <property type="term" value="F:GTPase activator activity"/>
    <property type="evidence" value="ECO:0007669"/>
    <property type="project" value="TreeGrafter"/>
</dbReference>
<sequence length="726" mass="84687">MTDLRKLIRYFGNVTKLVSCRVLTSELRSGRYLSIGNRVNLRFSTPRSDIPIYGRSFWTKNISSAALNRAAETILSGVRAKVIDFVDDWLIVSPNIEQHIRDLDEVLTRINRENMTRRQRRNAARQRKIHEARAQGLAIIPRHRAGRAKMWEIIRESLEPEQLDSVLSSPEYYLPLIYPTVIKIQHTKTEINRLQDTLQLKTLDDAEKLDDVIECDASSITLSLTCDNNIEEFYMWYRRHVSRVGTHVSNRFTCIDTRIVHDASRTRGSSPRDSMRAVSFSRTRREVKKKKKKRQQQQQQQQQHKLSLKCTYKCNARKKETHRRETEDVRYIHLVIICPRRGIRYFRARKVVASVSVENDFFEVRGVRQFFVMPLPRYGKRTSRSVKTNRRPVRGATIPICNLTTCCTTLFTESIICKWNPRQVLESISFSVKLRASLNDIAAYVPCSYFRKRRSNYNRLDQYIENLFYSSFQASTFFISNQIEAQEACKWLRAAGFPQYAQMYEAADSLVRELASRIRRAKHVLLSLTLLHDSSLKWTLLYRLTQLIFFKADGARIVLFSCIEKPARSRQVVFKLKMKKGDRRARALVLGAKSCLGEAAQLFALEIERRSKRTTKCDFVIRQIRDTRSRSHYQFPIDVNGVAKDHPFLDADSLQSLFRRLHALNRCATMKLDTHHHHHHHLNTHHNASHGKSGKEVPTDCTKRSSRRSSFASFCYLSYDADDQMQ</sequence>
<dbReference type="InterPro" id="IPR013761">
    <property type="entry name" value="SAM/pointed_sf"/>
</dbReference>
<dbReference type="AlphaFoldDB" id="A0A6H5I8K9"/>
<feature type="compositionally biased region" description="Basic residues" evidence="1">
    <location>
        <begin position="285"/>
        <end position="295"/>
    </location>
</feature>
<proteinExistence type="predicted"/>
<dbReference type="PANTHER" id="PTHR12659">
    <property type="entry name" value="RHO-TYPE GTPASE ACTIVATING PROTEIN"/>
    <property type="match status" value="1"/>
</dbReference>
<dbReference type="GO" id="GO:0030036">
    <property type="term" value="P:actin cytoskeleton organization"/>
    <property type="evidence" value="ECO:0007669"/>
    <property type="project" value="TreeGrafter"/>
</dbReference>
<evidence type="ECO:0000256" key="1">
    <source>
        <dbReference type="SAM" id="MobiDB-lite"/>
    </source>
</evidence>
<dbReference type="PANTHER" id="PTHR12659:SF7">
    <property type="entry name" value="CROSSVEINLESS C, ISOFORM C"/>
    <property type="match status" value="1"/>
</dbReference>
<dbReference type="InterPro" id="IPR043128">
    <property type="entry name" value="Rev_trsase/Diguanyl_cyclase"/>
</dbReference>
<dbReference type="EMBL" id="CADCXV010000689">
    <property type="protein sequence ID" value="CAB0032778.1"/>
    <property type="molecule type" value="Genomic_DNA"/>
</dbReference>
<dbReference type="InterPro" id="IPR043502">
    <property type="entry name" value="DNA/RNA_pol_sf"/>
</dbReference>
<feature type="compositionally biased region" description="Basic and acidic residues" evidence="1">
    <location>
        <begin position="693"/>
        <end position="703"/>
    </location>
</feature>